<comment type="caution">
    <text evidence="2">The sequence shown here is derived from an EMBL/GenBank/DDBJ whole genome shotgun (WGS) entry which is preliminary data.</text>
</comment>
<organism evidence="2 3">
    <name type="scientific">Hymenobacter lutimineralis</name>
    <dbReference type="NCBI Taxonomy" id="2606448"/>
    <lineage>
        <taxon>Bacteria</taxon>
        <taxon>Pseudomonadati</taxon>
        <taxon>Bacteroidota</taxon>
        <taxon>Cytophagia</taxon>
        <taxon>Cytophagales</taxon>
        <taxon>Hymenobacteraceae</taxon>
        <taxon>Hymenobacter</taxon>
    </lineage>
</organism>
<dbReference type="RefSeq" id="WP_149072410.1">
    <property type="nucleotide sequence ID" value="NZ_VTHL01000023.1"/>
</dbReference>
<accession>A0A5D6UV76</accession>
<dbReference type="GO" id="GO:0016628">
    <property type="term" value="F:oxidoreductase activity, acting on the CH-CH group of donors, NAD or NADP as acceptor"/>
    <property type="evidence" value="ECO:0007669"/>
    <property type="project" value="InterPro"/>
</dbReference>
<dbReference type="SUPFAM" id="SSF51905">
    <property type="entry name" value="FAD/NAD(P)-binding domain"/>
    <property type="match status" value="1"/>
</dbReference>
<evidence type="ECO:0000259" key="1">
    <source>
        <dbReference type="Pfam" id="PF01494"/>
    </source>
</evidence>
<keyword evidence="3" id="KW-1185">Reference proteome</keyword>
<feature type="domain" description="FAD-binding" evidence="1">
    <location>
        <begin position="3"/>
        <end position="311"/>
    </location>
</feature>
<dbReference type="InterPro" id="IPR050407">
    <property type="entry name" value="Geranylgeranyl_reductase"/>
</dbReference>
<dbReference type="NCBIfam" id="TIGR02032">
    <property type="entry name" value="GG-red-SF"/>
    <property type="match status" value="1"/>
</dbReference>
<dbReference type="PANTHER" id="PTHR42685:SF22">
    <property type="entry name" value="CONDITIONED MEDIUM FACTOR RECEPTOR 1"/>
    <property type="match status" value="1"/>
</dbReference>
<dbReference type="PANTHER" id="PTHR42685">
    <property type="entry name" value="GERANYLGERANYL DIPHOSPHATE REDUCTASE"/>
    <property type="match status" value="1"/>
</dbReference>
<dbReference type="PRINTS" id="PR00420">
    <property type="entry name" value="RNGMNOXGNASE"/>
</dbReference>
<gene>
    <name evidence="2" type="ORF">FY528_17965</name>
</gene>
<reference evidence="2 3" key="1">
    <citation type="submission" date="2019-08" db="EMBL/GenBank/DDBJ databases">
        <authorList>
            <person name="Seo M.-J."/>
        </authorList>
    </citation>
    <scope>NUCLEOTIDE SEQUENCE [LARGE SCALE GENOMIC DNA]</scope>
    <source>
        <strain evidence="2 3">KIGAM108</strain>
    </source>
</reference>
<dbReference type="Proteomes" id="UP000322791">
    <property type="component" value="Unassembled WGS sequence"/>
</dbReference>
<dbReference type="AlphaFoldDB" id="A0A5D6UV76"/>
<evidence type="ECO:0000313" key="3">
    <source>
        <dbReference type="Proteomes" id="UP000322791"/>
    </source>
</evidence>
<dbReference type="EMBL" id="VTHL01000023">
    <property type="protein sequence ID" value="TYZ06572.1"/>
    <property type="molecule type" value="Genomic_DNA"/>
</dbReference>
<protein>
    <submittedName>
        <fullName evidence="2">Geranylgeranyl reductase family protein</fullName>
    </submittedName>
</protein>
<dbReference type="Gene3D" id="3.50.50.60">
    <property type="entry name" value="FAD/NAD(P)-binding domain"/>
    <property type="match status" value="1"/>
</dbReference>
<sequence>MYDVDICVLGAGPAGATAALHLAKAGVPCLVVDRAVFPRDKICGDALGSGVLPELALIDAALPGRLAASSRQLPTWGVHFSAPNGRGIQLPALPAFTPDTPPGGHIIKRLDFDLLLVEELRQRPEVTLLEGVNISRQECTADGRWLVESADGQTRIRARLLLVANGAQSAFSRQVGGHALDPAHHCAGLRVYYRGVRGLHPHNYIELHFHQEFLPGYLWIFPLPNGEANVGVGMLTSAVAAQKVNLRERLQQMLTQHPALKERFADAEPLETVRGFGLPLGSKRRSLSGEGYLLLGDAGSLIDPVTGEGISNAMLSGRLAAATARQALAAQSFGAGILATYDDAIHQNLGRQLELSYRMQRLLRFPRVINFFANRAANNPRLSDAITNMFLNRDLRQQLWQPGFYVRQLLGPRRGPVVRAGIRMVRELQRWWRK</sequence>
<dbReference type="GO" id="GO:0071949">
    <property type="term" value="F:FAD binding"/>
    <property type="evidence" value="ECO:0007669"/>
    <property type="project" value="InterPro"/>
</dbReference>
<dbReference type="InterPro" id="IPR002938">
    <property type="entry name" value="FAD-bd"/>
</dbReference>
<name>A0A5D6UV76_9BACT</name>
<proteinExistence type="predicted"/>
<dbReference type="Pfam" id="PF01494">
    <property type="entry name" value="FAD_binding_3"/>
    <property type="match status" value="1"/>
</dbReference>
<dbReference type="InterPro" id="IPR011777">
    <property type="entry name" value="Geranylgeranyl_Rdtase_fam"/>
</dbReference>
<dbReference type="InterPro" id="IPR036188">
    <property type="entry name" value="FAD/NAD-bd_sf"/>
</dbReference>
<evidence type="ECO:0000313" key="2">
    <source>
        <dbReference type="EMBL" id="TYZ06572.1"/>
    </source>
</evidence>